<dbReference type="Pfam" id="PF04783">
    <property type="entry name" value="DUF630"/>
    <property type="match status" value="1"/>
</dbReference>
<evidence type="ECO:0000313" key="4">
    <source>
        <dbReference type="EMBL" id="KAG2648866.1"/>
    </source>
</evidence>
<name>A0A8T0WT09_PANVG</name>
<proteinExistence type="predicted"/>
<evidence type="ECO:0000256" key="1">
    <source>
        <dbReference type="SAM" id="MobiDB-lite"/>
    </source>
</evidence>
<evidence type="ECO:0000313" key="5">
    <source>
        <dbReference type="Proteomes" id="UP000823388"/>
    </source>
</evidence>
<dbReference type="PANTHER" id="PTHR21450:SF26">
    <property type="entry name" value="LEUCINE ZIPPER PROTEIN-LIKE"/>
    <property type="match status" value="1"/>
</dbReference>
<comment type="caution">
    <text evidence="4">The sequence shown here is derived from an EMBL/GenBank/DDBJ whole genome shotgun (WGS) entry which is preliminary data.</text>
</comment>
<feature type="compositionally biased region" description="Acidic residues" evidence="1">
    <location>
        <begin position="194"/>
        <end position="207"/>
    </location>
</feature>
<dbReference type="Pfam" id="PF04782">
    <property type="entry name" value="DUF632"/>
    <property type="match status" value="1"/>
</dbReference>
<dbReference type="InterPro" id="IPR006868">
    <property type="entry name" value="DUF630"/>
</dbReference>
<feature type="domain" description="DUF632" evidence="2">
    <location>
        <begin position="262"/>
        <end position="419"/>
    </location>
</feature>
<dbReference type="InterPro" id="IPR006867">
    <property type="entry name" value="DUF632"/>
</dbReference>
<protein>
    <recommendedName>
        <fullName evidence="6">DUF630 domain-containing protein</fullName>
    </recommendedName>
</protein>
<feature type="domain" description="DUF630" evidence="3">
    <location>
        <begin position="1"/>
        <end position="58"/>
    </location>
</feature>
<sequence length="672" mass="75023">MGCSSSKLDEEAAVKTCHDRKSFVKKAIAQRGLLASSHVAYVQSLRRVSMALFYYFAEDEHLYFLQEQSSCLHHPSSPEKVLVINCLRPVGAPVHPVVEQWDPEAVETATIDRFFGLDHQFVRPSSVDPMNDASLSPQPSRWDRSWDPFSLPTVHHLYTDYGIEGIKVGQEDEQVPELEEESDDDYGDDHPEGETEEEEEEEEEEEKGEQADAAAPEVAPPKEEERKVDHVNNELRVVASADVEQRGTPGFTVYVDRPPTSMAEAMRDIQGHFMKIVDTASEVSVLLEVVPYHRRVQPPAPRDDGEEQGAPEIPPEPFELFQSHKESLDRLYEWEKRLYEEVRAGERVRLAYEKKCALLRSQDANGAEPFAIEKTRAAIRDLRTKLDISFTSVDAVSKRITAVRDDELLPQLMQLVRGISVSLLFVDQVGKDVEGDRRRAQSDEAHGRRGDRAAHVLCRRRRRPAGSGRRRRYQGPAAASELDACGRRRGRARRGAPWLARGAGGLGRVAALVRGRALELGAELRQGWRGHAAPDRGLGARGGVRGRGRGDQGRGRRRGGGGRHRFGRETTARRRGVVQRGRGQEEGLPRAHHRAGGHRRGRRPGRRGVRRAAAGDGDGSEGGTGERDGRKGRRIDPKLKPAVVNLQAVQIICNTVTVHVCVQISPFVNHHY</sequence>
<dbReference type="PANTHER" id="PTHR21450">
    <property type="entry name" value="PROTEIN ALTERED PHOSPHATE STARVATION RESPONSE 1"/>
    <property type="match status" value="1"/>
</dbReference>
<organism evidence="4 5">
    <name type="scientific">Panicum virgatum</name>
    <name type="common">Blackwell switchgrass</name>
    <dbReference type="NCBI Taxonomy" id="38727"/>
    <lineage>
        <taxon>Eukaryota</taxon>
        <taxon>Viridiplantae</taxon>
        <taxon>Streptophyta</taxon>
        <taxon>Embryophyta</taxon>
        <taxon>Tracheophyta</taxon>
        <taxon>Spermatophyta</taxon>
        <taxon>Magnoliopsida</taxon>
        <taxon>Liliopsida</taxon>
        <taxon>Poales</taxon>
        <taxon>Poaceae</taxon>
        <taxon>PACMAD clade</taxon>
        <taxon>Panicoideae</taxon>
        <taxon>Panicodae</taxon>
        <taxon>Paniceae</taxon>
        <taxon>Panicinae</taxon>
        <taxon>Panicum</taxon>
        <taxon>Panicum sect. Hiantes</taxon>
    </lineage>
</organism>
<keyword evidence="5" id="KW-1185">Reference proteome</keyword>
<gene>
    <name evidence="4" type="ORF">PVAP13_1NG069700</name>
</gene>
<dbReference type="OrthoDB" id="663995at2759"/>
<feature type="compositionally biased region" description="Acidic residues" evidence="1">
    <location>
        <begin position="171"/>
        <end position="187"/>
    </location>
</feature>
<evidence type="ECO:0000259" key="3">
    <source>
        <dbReference type="Pfam" id="PF04783"/>
    </source>
</evidence>
<reference evidence="4" key="1">
    <citation type="submission" date="2020-05" db="EMBL/GenBank/DDBJ databases">
        <title>WGS assembly of Panicum virgatum.</title>
        <authorList>
            <person name="Lovell J.T."/>
            <person name="Jenkins J."/>
            <person name="Shu S."/>
            <person name="Juenger T.E."/>
            <person name="Schmutz J."/>
        </authorList>
    </citation>
    <scope>NUCLEOTIDE SEQUENCE</scope>
    <source>
        <strain evidence="4">AP13</strain>
    </source>
</reference>
<feature type="region of interest" description="Disordered" evidence="1">
    <location>
        <begin position="530"/>
        <end position="636"/>
    </location>
</feature>
<feature type="compositionally biased region" description="Basic residues" evidence="1">
    <location>
        <begin position="590"/>
        <end position="610"/>
    </location>
</feature>
<dbReference type="EMBL" id="CM029038">
    <property type="protein sequence ID" value="KAG2648866.1"/>
    <property type="molecule type" value="Genomic_DNA"/>
</dbReference>
<feature type="compositionally biased region" description="Basic residues" evidence="1">
    <location>
        <begin position="555"/>
        <end position="566"/>
    </location>
</feature>
<evidence type="ECO:0008006" key="6">
    <source>
        <dbReference type="Google" id="ProtNLM"/>
    </source>
</evidence>
<feature type="region of interest" description="Disordered" evidence="1">
    <location>
        <begin position="171"/>
        <end position="231"/>
    </location>
</feature>
<feature type="region of interest" description="Disordered" evidence="1">
    <location>
        <begin position="460"/>
        <end position="481"/>
    </location>
</feature>
<evidence type="ECO:0000259" key="2">
    <source>
        <dbReference type="Pfam" id="PF04782"/>
    </source>
</evidence>
<accession>A0A8T0WT09</accession>
<feature type="compositionally biased region" description="Basic and acidic residues" evidence="1">
    <location>
        <begin position="220"/>
        <end position="231"/>
    </location>
</feature>
<dbReference type="AlphaFoldDB" id="A0A8T0WT09"/>
<feature type="compositionally biased region" description="Basic and acidic residues" evidence="1">
    <location>
        <begin position="624"/>
        <end position="636"/>
    </location>
</feature>
<feature type="compositionally biased region" description="Basic residues" evidence="1">
    <location>
        <begin position="460"/>
        <end position="473"/>
    </location>
</feature>
<dbReference type="Proteomes" id="UP000823388">
    <property type="component" value="Chromosome 1N"/>
</dbReference>
<feature type="region of interest" description="Disordered" evidence="1">
    <location>
        <begin position="296"/>
        <end position="317"/>
    </location>
</feature>